<dbReference type="EMBL" id="AHMT02000044">
    <property type="protein sequence ID" value="EQA61826.1"/>
    <property type="molecule type" value="Genomic_DNA"/>
</dbReference>
<gene>
    <name evidence="1" type="ORF">LEP1GSC062_3277</name>
</gene>
<dbReference type="RefSeq" id="WP_010579321.1">
    <property type="nucleotide sequence ID" value="NZ_AHMT02000044.1"/>
</dbReference>
<dbReference type="AlphaFoldDB" id="V6HWJ8"/>
<name>V6HWJ8_9LEPT</name>
<comment type="caution">
    <text evidence="1">The sequence shown here is derived from an EMBL/GenBank/DDBJ whole genome shotgun (WGS) entry which is preliminary data.</text>
</comment>
<keyword evidence="2" id="KW-1185">Reference proteome</keyword>
<sequence length="75" mass="8910">METEFTYDELRELSYLVWNKRTKLREQADGYMRSKAICDDAIFKKLAERTEAEFELFKNLESKLEKMKHASRAAG</sequence>
<evidence type="ECO:0000313" key="2">
    <source>
        <dbReference type="Proteomes" id="UP000018747"/>
    </source>
</evidence>
<proteinExistence type="predicted"/>
<organism evidence="1 2">
    <name type="scientific">Leptospira alexanderi serovar Manhao 3 str. L 60</name>
    <dbReference type="NCBI Taxonomy" id="1049759"/>
    <lineage>
        <taxon>Bacteria</taxon>
        <taxon>Pseudomonadati</taxon>
        <taxon>Spirochaetota</taxon>
        <taxon>Spirochaetia</taxon>
        <taxon>Leptospirales</taxon>
        <taxon>Leptospiraceae</taxon>
        <taxon>Leptospira</taxon>
    </lineage>
</organism>
<reference evidence="1" key="1">
    <citation type="submission" date="2013-05" db="EMBL/GenBank/DDBJ databases">
        <authorList>
            <person name="Harkins D.M."/>
            <person name="Durkin A.S."/>
            <person name="Brinkac L.M."/>
            <person name="Haft D.H."/>
            <person name="Selengut J.D."/>
            <person name="Sanka R."/>
            <person name="DePew J."/>
            <person name="Purushe J."/>
            <person name="Hartskeerl R.A."/>
            <person name="Ahmed A."/>
            <person name="van der Linden H."/>
            <person name="Goris M.G.A."/>
            <person name="Vinetz J.M."/>
            <person name="Sutton G.G."/>
            <person name="Nierman W.C."/>
            <person name="Fouts D.E."/>
        </authorList>
    </citation>
    <scope>NUCLEOTIDE SEQUENCE [LARGE SCALE GENOMIC DNA]</scope>
    <source>
        <strain evidence="1">L 60</strain>
    </source>
</reference>
<dbReference type="OrthoDB" id="9881028at2"/>
<accession>V6HWJ8</accession>
<evidence type="ECO:0000313" key="1">
    <source>
        <dbReference type="EMBL" id="EQA61826.1"/>
    </source>
</evidence>
<dbReference type="Proteomes" id="UP000018747">
    <property type="component" value="Unassembled WGS sequence"/>
</dbReference>
<protein>
    <submittedName>
        <fullName evidence="1">Uncharacterized protein</fullName>
    </submittedName>
</protein>